<evidence type="ECO:0000313" key="5">
    <source>
        <dbReference type="Proteomes" id="UP001321014"/>
    </source>
</evidence>
<comment type="caution">
    <text evidence="4">The sequence shown here is derived from an EMBL/GenBank/DDBJ whole genome shotgun (WGS) entry which is preliminary data.</text>
</comment>
<gene>
    <name evidence="4" type="ORF">OEZ49_15355</name>
</gene>
<dbReference type="PANTHER" id="PTHR34985">
    <property type="entry name" value="SLR0554 PROTEIN"/>
    <property type="match status" value="1"/>
</dbReference>
<proteinExistence type="predicted"/>
<evidence type="ECO:0000256" key="1">
    <source>
        <dbReference type="SAM" id="MobiDB-lite"/>
    </source>
</evidence>
<dbReference type="Proteomes" id="UP001321014">
    <property type="component" value="Unassembled WGS sequence"/>
</dbReference>
<feature type="domain" description="Virulence-associated protein E-like" evidence="2">
    <location>
        <begin position="505"/>
        <end position="718"/>
    </location>
</feature>
<dbReference type="Pfam" id="PF08707">
    <property type="entry name" value="PriCT_2"/>
    <property type="match status" value="1"/>
</dbReference>
<dbReference type="PANTHER" id="PTHR34985:SF1">
    <property type="entry name" value="SLR0554 PROTEIN"/>
    <property type="match status" value="1"/>
</dbReference>
<protein>
    <submittedName>
        <fullName evidence="4">PriCT-2 domain-containing protein</fullName>
    </submittedName>
</protein>
<dbReference type="Pfam" id="PF05272">
    <property type="entry name" value="VapE-like_dom"/>
    <property type="match status" value="1"/>
</dbReference>
<evidence type="ECO:0000313" key="4">
    <source>
        <dbReference type="EMBL" id="MCU9839152.1"/>
    </source>
</evidence>
<name>A0ABT2WTY9_9RHOB</name>
<reference evidence="4 5" key="1">
    <citation type="submission" date="2022-10" db="EMBL/GenBank/DDBJ databases">
        <title>Ruegeria sp. nov., isolated from ocean surface water.</title>
        <authorList>
            <person name="He W."/>
            <person name="Wang L."/>
            <person name="Zhang D.-F."/>
        </authorList>
    </citation>
    <scope>NUCLEOTIDE SEQUENCE [LARGE SCALE GENOMIC DNA]</scope>
    <source>
        <strain evidence="4 5">WL0004</strain>
    </source>
</reference>
<evidence type="ECO:0000259" key="2">
    <source>
        <dbReference type="Pfam" id="PF05272"/>
    </source>
</evidence>
<organism evidence="4 5">
    <name type="scientific">Ruegeria marisflavi</name>
    <dbReference type="NCBI Taxonomy" id="2984152"/>
    <lineage>
        <taxon>Bacteria</taxon>
        <taxon>Pseudomonadati</taxon>
        <taxon>Pseudomonadota</taxon>
        <taxon>Alphaproteobacteria</taxon>
        <taxon>Rhodobacterales</taxon>
        <taxon>Roseobacteraceae</taxon>
        <taxon>Ruegeria</taxon>
    </lineage>
</organism>
<evidence type="ECO:0000259" key="3">
    <source>
        <dbReference type="Pfam" id="PF08707"/>
    </source>
</evidence>
<dbReference type="InterPro" id="IPR014819">
    <property type="entry name" value="PriCT_2"/>
</dbReference>
<feature type="domain" description="Primase C-terminal 2" evidence="3">
    <location>
        <begin position="270"/>
        <end position="341"/>
    </location>
</feature>
<feature type="region of interest" description="Disordered" evidence="1">
    <location>
        <begin position="242"/>
        <end position="261"/>
    </location>
</feature>
<dbReference type="RefSeq" id="WP_263389141.1">
    <property type="nucleotide sequence ID" value="NZ_JAOVQN010000016.1"/>
</dbReference>
<sequence>MAKDTANPSSTQVASQGNLATAFTAGFDRLVPLIPVDGVLFQGGYAADGSWMQPADVDPKHMGKVPGYVRNGCWHPRSGWVGYQITPEDIALHDAAGASCGLLGGDRFVGFDLDATDPELAAAWLSALRRRWPDLQYRVGQWPKMLIVARVAGDPVSASKVEFNAEGREKQQIEIIGTGRQMVLLGTHPITGQPYQWFGPGGLPGVPDQPVAPSAARCPTVSADDVATIVEELATAARSLGWARGRSSRTGEEQGTSELADHPPDIELAADILRAIPNTVDGGTWFRIAYALYWEFGDAGWPLFLEFSQRWQGGKDDEGTIRRQWRKCSRPNGSVTWGTIMNELRRAGVVLPPDLEARRRADLGQRRFERDVAKLPPASGVVPVGAMPLGSVTEARRELIEGEFISDGTKLIWCTSTALALLETHDAWADVLAFDEFLGEVQICQPIPGTDPRRFKPHAMAAEDVAAAEIWFNRQGFPRATENVVAKAMLAAANQNTVDPVRFYLEALTWDGTPRLATWLSVYMGASSDLYVSEVGKRTLIGAVARAVDPGCKVDTMTILEGRQGIRKSQALRVLASPDWFADSVPDLKTKDAADYLQGVWIIEMAELEMVRRAEMETTKAFLSRQDDRYRPAYGRTKVKRPRRCIFIGTTNQDNYLRDETGSRRFWPVEVKTIDLAALKRDRDQLWAEAYAAYKAGEQWWLSGIVETLATAEQRKRNQDDPWTGPVLGYVDERAEVSIREILFCALGFDKPKDISRSDSDRVAGILKANGWKRDGQFTSGSLKGQARYLR</sequence>
<keyword evidence="5" id="KW-1185">Reference proteome</keyword>
<dbReference type="InterPro" id="IPR007936">
    <property type="entry name" value="VapE-like_dom"/>
</dbReference>
<accession>A0ABT2WTY9</accession>
<dbReference type="EMBL" id="JAOVQN010000016">
    <property type="protein sequence ID" value="MCU9839152.1"/>
    <property type="molecule type" value="Genomic_DNA"/>
</dbReference>